<organism evidence="1 2">
    <name type="scientific">Saguinus oedipus</name>
    <name type="common">Cotton-top tamarin</name>
    <name type="synonym">Oedipomidas oedipus</name>
    <dbReference type="NCBI Taxonomy" id="9490"/>
    <lineage>
        <taxon>Eukaryota</taxon>
        <taxon>Metazoa</taxon>
        <taxon>Chordata</taxon>
        <taxon>Craniata</taxon>
        <taxon>Vertebrata</taxon>
        <taxon>Euteleostomi</taxon>
        <taxon>Mammalia</taxon>
        <taxon>Eutheria</taxon>
        <taxon>Euarchontoglires</taxon>
        <taxon>Primates</taxon>
        <taxon>Haplorrhini</taxon>
        <taxon>Platyrrhini</taxon>
        <taxon>Cebidae</taxon>
        <taxon>Callitrichinae</taxon>
        <taxon>Saguinus</taxon>
    </lineage>
</organism>
<comment type="caution">
    <text evidence="1">The sequence shown here is derived from an EMBL/GenBank/DDBJ whole genome shotgun (WGS) entry which is preliminary data.</text>
</comment>
<gene>
    <name evidence="1" type="ORF">P7K49_035825</name>
</gene>
<protein>
    <submittedName>
        <fullName evidence="1">Uncharacterized protein</fullName>
    </submittedName>
</protein>
<accession>A0ABQ9TPE7</accession>
<keyword evidence="2" id="KW-1185">Reference proteome</keyword>
<evidence type="ECO:0000313" key="2">
    <source>
        <dbReference type="Proteomes" id="UP001266305"/>
    </source>
</evidence>
<reference evidence="1 2" key="1">
    <citation type="submission" date="2023-05" db="EMBL/GenBank/DDBJ databases">
        <title>B98-5 Cell Line De Novo Hybrid Assembly: An Optical Mapping Approach.</title>
        <authorList>
            <person name="Kananen K."/>
            <person name="Auerbach J.A."/>
            <person name="Kautto E."/>
            <person name="Blachly J.S."/>
        </authorList>
    </citation>
    <scope>NUCLEOTIDE SEQUENCE [LARGE SCALE GENOMIC DNA]</scope>
    <source>
        <strain evidence="1">B95-8</strain>
        <tissue evidence="1">Cell line</tissue>
    </source>
</reference>
<name>A0ABQ9TPE7_SAGOE</name>
<dbReference type="EMBL" id="JASSZA010000020">
    <property type="protein sequence ID" value="KAK2086400.1"/>
    <property type="molecule type" value="Genomic_DNA"/>
</dbReference>
<proteinExistence type="predicted"/>
<evidence type="ECO:0000313" key="1">
    <source>
        <dbReference type="EMBL" id="KAK2086400.1"/>
    </source>
</evidence>
<dbReference type="Proteomes" id="UP001266305">
    <property type="component" value="Unassembled WGS sequence"/>
</dbReference>
<sequence length="140" mass="15184">MQMATALFSSVAGTPEIQEIKAAAELRSRLRTVSEAGGQGLNCGPASLPITAQAEDSMGVCFFAPQLAEVLSRCSQNIMETQESLSSLRLELVKSRDQVHEERRLRIRGPILLDEGSGSEARSQLPHLLPACSWRASSFN</sequence>